<dbReference type="Proteomes" id="UP000266305">
    <property type="component" value="Unassembled WGS sequence"/>
</dbReference>
<dbReference type="SUPFAM" id="SSF53850">
    <property type="entry name" value="Periplasmic binding protein-like II"/>
    <property type="match status" value="1"/>
</dbReference>
<protein>
    <submittedName>
        <fullName evidence="2">ABC transporter substrate-binding protein</fullName>
    </submittedName>
</protein>
<organism evidence="2 3">
    <name type="scientific">Cereibacter sphaeroides</name>
    <name type="common">Rhodobacter sphaeroides</name>
    <dbReference type="NCBI Taxonomy" id="1063"/>
    <lineage>
        <taxon>Bacteria</taxon>
        <taxon>Pseudomonadati</taxon>
        <taxon>Pseudomonadota</taxon>
        <taxon>Alphaproteobacteria</taxon>
        <taxon>Rhodobacterales</taxon>
        <taxon>Paracoccaceae</taxon>
        <taxon>Cereibacter</taxon>
    </lineage>
</organism>
<comment type="caution">
    <text evidence="2">The sequence shown here is derived from an EMBL/GenBank/DDBJ whole genome shotgun (WGS) entry which is preliminary data.</text>
</comment>
<keyword evidence="1" id="KW-0732">Signal</keyword>
<dbReference type="Gene3D" id="3.40.190.10">
    <property type="entry name" value="Periplasmic binding protein-like II"/>
    <property type="match status" value="2"/>
</dbReference>
<reference evidence="2 3" key="1">
    <citation type="submission" date="2018-08" db="EMBL/GenBank/DDBJ databases">
        <title>Draft genome sequence of Rhodobacter sphaeroides FY.</title>
        <authorList>
            <person name="Rayyan A."/>
            <person name="Meyer T.E."/>
            <person name="Kyndt J.A."/>
        </authorList>
    </citation>
    <scope>NUCLEOTIDE SEQUENCE [LARGE SCALE GENOMIC DNA]</scope>
    <source>
        <strain evidence="2 3">FY</strain>
    </source>
</reference>
<feature type="signal peptide" evidence="1">
    <location>
        <begin position="1"/>
        <end position="27"/>
    </location>
</feature>
<dbReference type="Pfam" id="PF13379">
    <property type="entry name" value="NMT1_2"/>
    <property type="match status" value="1"/>
</dbReference>
<evidence type="ECO:0000313" key="2">
    <source>
        <dbReference type="EMBL" id="RHZ98591.1"/>
    </source>
</evidence>
<accession>A0AAX1UQU5</accession>
<name>A0AAX1UQU5_CERSP</name>
<proteinExistence type="predicted"/>
<dbReference type="EMBL" id="QWGP01000001">
    <property type="protein sequence ID" value="RHZ98591.1"/>
    <property type="molecule type" value="Genomic_DNA"/>
</dbReference>
<dbReference type="PANTHER" id="PTHR30024:SF2">
    <property type="entry name" value="ABC TRANSPORTER SUBSTRATE-BINDING PROTEIN"/>
    <property type="match status" value="1"/>
</dbReference>
<sequence length="330" mass="35595">MTMDLRTGLAALALAAGLALPAAPALAEMSEITIARQPSIGHLPLMIMQERRLIETMAEAEGLGEVKVNYATFAGGSNMNDALLSNTIQFAAGGVPPLILLWSKTAGTSNEVKGVAAMNSMPLLMNVNREDIRSIEDFKPGDKIALPSVKVSVQAMVLQMAAAKIWGDENYGKLDPLTVSMSHPDGLAALLAKQEVTAHFTASPAQDMALREPGVHTVLNSFDVMGGPVTFNVVWTTKAFHDDNPKLFDIFRRALAQAVEVVNEDPAEAVQVYLRQAGNATDPELLASILADPQVDYTVEPSGIDKYLDFMRRIGTVKDNGQPWEAMFFE</sequence>
<dbReference type="PANTHER" id="PTHR30024">
    <property type="entry name" value="ALIPHATIC SULFONATES-BINDING PROTEIN-RELATED"/>
    <property type="match status" value="1"/>
</dbReference>
<gene>
    <name evidence="2" type="ORF">D1114_00435</name>
</gene>
<dbReference type="AlphaFoldDB" id="A0AAX1UQU5"/>
<dbReference type="RefSeq" id="WP_011842726.1">
    <property type="nucleotide sequence ID" value="NZ_JALGAP010000003.1"/>
</dbReference>
<evidence type="ECO:0000313" key="3">
    <source>
        <dbReference type="Proteomes" id="UP000266305"/>
    </source>
</evidence>
<feature type="chain" id="PRO_5044004733" evidence="1">
    <location>
        <begin position="28"/>
        <end position="330"/>
    </location>
</feature>
<evidence type="ECO:0000256" key="1">
    <source>
        <dbReference type="SAM" id="SignalP"/>
    </source>
</evidence>